<reference evidence="1 2" key="1">
    <citation type="submission" date="2024-05" db="EMBL/GenBank/DDBJ databases">
        <title>Neorhizobium sp. Rsf11, a plant growth promoting and heavy metal resistant PAH-degrader.</title>
        <authorList>
            <person name="Golubev S.N."/>
            <person name="Muratova A.Y."/>
            <person name="Markelova M.I."/>
        </authorList>
    </citation>
    <scope>NUCLEOTIDE SEQUENCE [LARGE SCALE GENOMIC DNA]</scope>
    <source>
        <strain evidence="1 2">Rsf11</strain>
    </source>
</reference>
<accession>A0ABV0LW47</accession>
<dbReference type="RefSeq" id="WP_348862124.1">
    <property type="nucleotide sequence ID" value="NZ_JBEAAL010000001.1"/>
</dbReference>
<dbReference type="EMBL" id="JBEAAL010000001">
    <property type="protein sequence ID" value="MEQ1403822.1"/>
    <property type="molecule type" value="Genomic_DNA"/>
</dbReference>
<sequence>MIRKDVSFGMSSDIAAGEYLAYDEDGEEHRLRFPQDPIPPWAKTVQLSPMDYFTMMAIELGSAEKKDKPH</sequence>
<evidence type="ECO:0000313" key="2">
    <source>
        <dbReference type="Proteomes" id="UP001496627"/>
    </source>
</evidence>
<proteinExistence type="predicted"/>
<dbReference type="Proteomes" id="UP001496627">
    <property type="component" value="Unassembled WGS sequence"/>
</dbReference>
<name>A0ABV0LW47_9HYPH</name>
<evidence type="ECO:0000313" key="1">
    <source>
        <dbReference type="EMBL" id="MEQ1403822.1"/>
    </source>
</evidence>
<gene>
    <name evidence="1" type="ORF">ABK249_02655</name>
</gene>
<organism evidence="1 2">
    <name type="scientific">Neorhizobium phenanthreniclasticum</name>
    <dbReference type="NCBI Taxonomy" id="3157917"/>
    <lineage>
        <taxon>Bacteria</taxon>
        <taxon>Pseudomonadati</taxon>
        <taxon>Pseudomonadota</taxon>
        <taxon>Alphaproteobacteria</taxon>
        <taxon>Hyphomicrobiales</taxon>
        <taxon>Rhizobiaceae</taxon>
        <taxon>Rhizobium/Agrobacterium group</taxon>
        <taxon>Neorhizobium</taxon>
    </lineage>
</organism>
<comment type="caution">
    <text evidence="1">The sequence shown here is derived from an EMBL/GenBank/DDBJ whole genome shotgun (WGS) entry which is preliminary data.</text>
</comment>
<protein>
    <submittedName>
        <fullName evidence="1">Uncharacterized protein</fullName>
    </submittedName>
</protein>
<keyword evidence="2" id="KW-1185">Reference proteome</keyword>